<reference evidence="1 2" key="1">
    <citation type="journal article" date="2012" name="PLoS ONE">
        <title>Genomic Analysis of Pseudomonas putida Phage tf with Localized Single-Strand DNA Interruptions.</title>
        <authorList>
            <person name="Glukhov A.S."/>
            <person name="Krutilina A.I."/>
            <person name="Shlyapnikov M.G."/>
            <person name="Severinov K."/>
            <person name="Lavysh D."/>
            <person name="Kochetkov V.V."/>
            <person name="McGrath J.W."/>
            <person name="de Leeuwe C."/>
            <person name="Shaburova O.V."/>
            <person name="Krylov V.N."/>
            <person name="Akulenko N.V."/>
            <person name="Kulakov L.A."/>
        </authorList>
    </citation>
    <scope>NUCLEOTIDE SEQUENCE [LARGE SCALE GENOMIC DNA]</scope>
</reference>
<dbReference type="EMBL" id="HE611333">
    <property type="protein sequence ID" value="CCE60781.1"/>
    <property type="molecule type" value="Genomic_DNA"/>
</dbReference>
<dbReference type="PANTHER" id="PTHR21621:SF0">
    <property type="entry name" value="BETA-CITRYLGLUTAMATE SYNTHASE B-RELATED"/>
    <property type="match status" value="1"/>
</dbReference>
<dbReference type="GO" id="GO:0016879">
    <property type="term" value="F:ligase activity, forming carbon-nitrogen bonds"/>
    <property type="evidence" value="ECO:0007669"/>
    <property type="project" value="TreeGrafter"/>
</dbReference>
<protein>
    <recommendedName>
        <fullName evidence="3">ATP-grasp enzyme</fullName>
    </recommendedName>
</protein>
<dbReference type="RefSeq" id="YP_006382486.1">
    <property type="nucleotide sequence ID" value="NC_017971.2"/>
</dbReference>
<evidence type="ECO:0000313" key="1">
    <source>
        <dbReference type="EMBL" id="CCE60781.1"/>
    </source>
</evidence>
<dbReference type="Gene3D" id="3.30.470.20">
    <property type="entry name" value="ATP-grasp fold, B domain"/>
    <property type="match status" value="1"/>
</dbReference>
<organism evidence="1 2">
    <name type="scientific">Pseudomonas phage tf</name>
    <dbReference type="NCBI Taxonomy" id="1114179"/>
    <lineage>
        <taxon>Viruses</taxon>
        <taxon>Duplodnaviria</taxon>
        <taxon>Heunggongvirae</taxon>
        <taxon>Uroviricota</taxon>
        <taxon>Caudoviricetes</taxon>
        <taxon>Krylovvirus</taxon>
        <taxon>Krylovvirus tf</taxon>
    </lineage>
</organism>
<dbReference type="KEGG" id="vg:12979138"/>
<gene>
    <name evidence="1" type="ORF">tf_24</name>
</gene>
<evidence type="ECO:0008006" key="3">
    <source>
        <dbReference type="Google" id="ProtNLM"/>
    </source>
</evidence>
<keyword evidence="2" id="KW-1185">Reference proteome</keyword>
<dbReference type="GeneID" id="12979138"/>
<proteinExistence type="predicted"/>
<dbReference type="SUPFAM" id="SSF56059">
    <property type="entry name" value="Glutathione synthetase ATP-binding domain-like"/>
    <property type="match status" value="1"/>
</dbReference>
<dbReference type="Proteomes" id="UP000002867">
    <property type="component" value="Segment"/>
</dbReference>
<dbReference type="OrthoDB" id="5211at10239"/>
<sequence>MKHYIYKGNRPSEGAVQLKNALDGVLMKSEGSSYRGRQGTCVINWGTINAEAQRLEALAPIFLNSVNAVKLASNKLSFFRRMQEVLPEHTVPFAETLEAAENMLNAGGRIFARTVLNGHSGSGIVLMCNAREAEIQAIAKVRRNNLMPVIVYGQDVMDPVRNCTLFTQGITGKRTEFRVHVVRGRVILTQAKLRREGHADNPNSNTIVRNVDSGWVYGVNNVEEQVGVEAVRAAAIRAVEAVGLDFGAVDLVYKEDNQTAYVLEINTAPGLAEEGSAVAAYSEAFKELFV</sequence>
<name>I2FLP7_9CAUD</name>
<evidence type="ECO:0000313" key="2">
    <source>
        <dbReference type="Proteomes" id="UP000002867"/>
    </source>
</evidence>
<accession>I2FLP7</accession>
<dbReference type="PANTHER" id="PTHR21621">
    <property type="entry name" value="RIBOSOMAL PROTEIN S6 MODIFICATION PROTEIN"/>
    <property type="match status" value="1"/>
</dbReference>